<feature type="transmembrane region" description="Helical" evidence="1">
    <location>
        <begin position="37"/>
        <end position="54"/>
    </location>
</feature>
<keyword evidence="1" id="KW-1133">Transmembrane helix</keyword>
<accession>A0A6P7T4G6</accession>
<name>A0A6P7T4G6_9MOLL</name>
<reference evidence="3" key="1">
    <citation type="submission" date="2025-08" db="UniProtKB">
        <authorList>
            <consortium name="RefSeq"/>
        </authorList>
    </citation>
    <scope>IDENTIFICATION</scope>
</reference>
<protein>
    <submittedName>
        <fullName evidence="3">Uncharacterized protein LOC115218909 isoform X1</fullName>
    </submittedName>
</protein>
<evidence type="ECO:0000313" key="2">
    <source>
        <dbReference type="Proteomes" id="UP000515154"/>
    </source>
</evidence>
<keyword evidence="2" id="KW-1185">Reference proteome</keyword>
<dbReference type="Proteomes" id="UP000515154">
    <property type="component" value="Linkage group LG1"/>
</dbReference>
<dbReference type="KEGG" id="osn:115218909"/>
<keyword evidence="1" id="KW-0472">Membrane</keyword>
<organism evidence="2 3">
    <name type="scientific">Octopus sinensis</name>
    <name type="common">East Asian common octopus</name>
    <dbReference type="NCBI Taxonomy" id="2607531"/>
    <lineage>
        <taxon>Eukaryota</taxon>
        <taxon>Metazoa</taxon>
        <taxon>Spiralia</taxon>
        <taxon>Lophotrochozoa</taxon>
        <taxon>Mollusca</taxon>
        <taxon>Cephalopoda</taxon>
        <taxon>Coleoidea</taxon>
        <taxon>Octopodiformes</taxon>
        <taxon>Octopoda</taxon>
        <taxon>Incirrata</taxon>
        <taxon>Octopodidae</taxon>
        <taxon>Octopus</taxon>
    </lineage>
</organism>
<evidence type="ECO:0000256" key="1">
    <source>
        <dbReference type="SAM" id="Phobius"/>
    </source>
</evidence>
<proteinExistence type="predicted"/>
<dbReference type="RefSeq" id="XP_029644771.1">
    <property type="nucleotide sequence ID" value="XM_029788911.2"/>
</dbReference>
<keyword evidence="1" id="KW-0812">Transmembrane</keyword>
<sequence>MAHHRLRQRGSCLQLQLQLIVATTHFYQMGMSLRKKYLIMGIITIFLFAGILLIDKHLKERLLHRQRILVNQLRETKFLLVLITTWNLSPEKLAIYENTARIWGSWPLLLQPVLFRPAIPTDNVSSSRLDTYLRKNWRIRNVTKVACGQIPVLKAMILEVLASFTDHDFYGYANADILFDESLINTLKSIKKKLPQNRPILIVGQRTNVKFTNSTYIVNSYNIRKIAESGILMRGIAIDYFITNRHFPWNQIFDFVIGRSRYDNWLIAFANSQNMTLIDATESLTAVHQTTSDGNYAGWRHPNKYCNVAIIKANPPKFKMTWGSTVCAPYYTKRNRESNEIDILYRRTSPSCKP</sequence>
<gene>
    <name evidence="3" type="primary">LOC115218909</name>
</gene>
<dbReference type="AlphaFoldDB" id="A0A6P7T4G6"/>
<evidence type="ECO:0000313" key="3">
    <source>
        <dbReference type="RefSeq" id="XP_029644771.1"/>
    </source>
</evidence>